<dbReference type="GO" id="GO:0034501">
    <property type="term" value="P:protein localization to kinetochore"/>
    <property type="evidence" value="ECO:0007669"/>
    <property type="project" value="InterPro"/>
</dbReference>
<dbReference type="GO" id="GO:0000776">
    <property type="term" value="C:kinetochore"/>
    <property type="evidence" value="ECO:0007669"/>
    <property type="project" value="InterPro"/>
</dbReference>
<protein>
    <submittedName>
        <fullName evidence="2">Uncharacterized protein</fullName>
    </submittedName>
</protein>
<feature type="coiled-coil region" evidence="1">
    <location>
        <begin position="34"/>
        <end position="82"/>
    </location>
</feature>
<accession>A0A397GNH9</accession>
<dbReference type="Gene3D" id="1.20.5.170">
    <property type="match status" value="1"/>
</dbReference>
<dbReference type="AlphaFoldDB" id="A0A397GNH9"/>
<reference evidence="2 3" key="1">
    <citation type="submission" date="2018-08" db="EMBL/GenBank/DDBJ databases">
        <title>Genome and evolution of the arbuscular mycorrhizal fungus Diversispora epigaea (formerly Glomus versiforme) and its bacterial endosymbionts.</title>
        <authorList>
            <person name="Sun X."/>
            <person name="Fei Z."/>
            <person name="Harrison M."/>
        </authorList>
    </citation>
    <scope>NUCLEOTIDE SEQUENCE [LARGE SCALE GENOMIC DNA]</scope>
    <source>
        <strain evidence="2 3">IT104</strain>
    </source>
</reference>
<dbReference type="EMBL" id="PQFF01000407">
    <property type="protein sequence ID" value="RHZ52087.1"/>
    <property type="molecule type" value="Genomic_DNA"/>
</dbReference>
<name>A0A397GNH9_9GLOM</name>
<comment type="caution">
    <text evidence="2">The sequence shown here is derived from an EMBL/GenBank/DDBJ whole genome shotgun (WGS) entry which is preliminary data.</text>
</comment>
<evidence type="ECO:0000256" key="1">
    <source>
        <dbReference type="SAM" id="Coils"/>
    </source>
</evidence>
<evidence type="ECO:0000313" key="3">
    <source>
        <dbReference type="Proteomes" id="UP000266861"/>
    </source>
</evidence>
<dbReference type="InterPro" id="IPR037475">
    <property type="entry name" value="Sos7"/>
</dbReference>
<sequence>MSGMSTNKKFANIKNNKITIDEAKQILEGQTISLQKINSEIQECKSEISDLKFECENLEKENEQLEKEREHHEAQAARIVSKLSDKKLQDLCKWHRSSIQIYKKLLNITLPPDIEENSQELQ</sequence>
<proteinExistence type="predicted"/>
<gene>
    <name evidence="2" type="ORF">Glove_465g42</name>
</gene>
<dbReference type="Proteomes" id="UP000266861">
    <property type="component" value="Unassembled WGS sequence"/>
</dbReference>
<organism evidence="2 3">
    <name type="scientific">Diversispora epigaea</name>
    <dbReference type="NCBI Taxonomy" id="1348612"/>
    <lineage>
        <taxon>Eukaryota</taxon>
        <taxon>Fungi</taxon>
        <taxon>Fungi incertae sedis</taxon>
        <taxon>Mucoromycota</taxon>
        <taxon>Glomeromycotina</taxon>
        <taxon>Glomeromycetes</taxon>
        <taxon>Diversisporales</taxon>
        <taxon>Diversisporaceae</taxon>
        <taxon>Diversispora</taxon>
    </lineage>
</organism>
<keyword evidence="3" id="KW-1185">Reference proteome</keyword>
<dbReference type="PANTHER" id="PTHR37329:SF1">
    <property type="entry name" value="KINETOCHORE PROTEIN SOS7"/>
    <property type="match status" value="1"/>
</dbReference>
<evidence type="ECO:0000313" key="2">
    <source>
        <dbReference type="EMBL" id="RHZ52087.1"/>
    </source>
</evidence>
<keyword evidence="1" id="KW-0175">Coiled coil</keyword>
<dbReference type="GO" id="GO:0051315">
    <property type="term" value="P:attachment of mitotic spindle microtubules to kinetochore"/>
    <property type="evidence" value="ECO:0007669"/>
    <property type="project" value="TreeGrafter"/>
</dbReference>
<dbReference type="PANTHER" id="PTHR37329">
    <property type="entry name" value="KINETOCHORE PROTEIN SOS7"/>
    <property type="match status" value="1"/>
</dbReference>
<dbReference type="OrthoDB" id="18959at2759"/>